<dbReference type="OrthoDB" id="9810913at2"/>
<dbReference type="InterPro" id="IPR000653">
    <property type="entry name" value="DegT/StrS_aminotransferase"/>
</dbReference>
<protein>
    <recommendedName>
        <fullName evidence="8">DegT/DnrJ/EryC1/StrS aminotransferase</fullName>
    </recommendedName>
</protein>
<dbReference type="STRING" id="679200.HMPREF9333_01177"/>
<dbReference type="AlphaFoldDB" id="G5GHY7"/>
<evidence type="ECO:0000313" key="7">
    <source>
        <dbReference type="Proteomes" id="UP000003011"/>
    </source>
</evidence>
<comment type="similarity">
    <text evidence="2 5">Belongs to the DegT/DnrJ/EryC1 family.</text>
</comment>
<dbReference type="GO" id="GO:0000271">
    <property type="term" value="P:polysaccharide biosynthetic process"/>
    <property type="evidence" value="ECO:0007669"/>
    <property type="project" value="TreeGrafter"/>
</dbReference>
<evidence type="ECO:0000256" key="4">
    <source>
        <dbReference type="PIRSR" id="PIRSR000390-2"/>
    </source>
</evidence>
<feature type="modified residue" description="N6-(pyridoxal phosphate)lysine" evidence="4">
    <location>
        <position position="191"/>
    </location>
</feature>
<proteinExistence type="inferred from homology"/>
<dbReference type="InterPro" id="IPR015421">
    <property type="entry name" value="PyrdxlP-dep_Trfase_major"/>
</dbReference>
<evidence type="ECO:0000256" key="1">
    <source>
        <dbReference type="ARBA" id="ARBA00022898"/>
    </source>
</evidence>
<evidence type="ECO:0000256" key="3">
    <source>
        <dbReference type="PIRSR" id="PIRSR000390-1"/>
    </source>
</evidence>
<dbReference type="PANTHER" id="PTHR30244">
    <property type="entry name" value="TRANSAMINASE"/>
    <property type="match status" value="1"/>
</dbReference>
<accession>G5GHY7</accession>
<dbReference type="EMBL" id="ACZL01000021">
    <property type="protein sequence ID" value="EHI55462.1"/>
    <property type="molecule type" value="Genomic_DNA"/>
</dbReference>
<comment type="caution">
    <text evidence="6">The sequence shown here is derived from an EMBL/GenBank/DDBJ whole genome shotgun (WGS) entry which is preliminary data.</text>
</comment>
<sequence>MEKIFVTRASLPPFEEYTKMLERIWDSAWLTNMGIYHEELEKLLNERLESENISLFTNGHLALEMLLEAFELKGEVITTPFSFASTTHAIVRKGLTPVFCDIKEDDYTIDVSKIEPLITKDTSAILAVHVYGNICDIAGLERICKKYGIKLIFDAAHAFYERCTPDLDDGGGRKSVAVYGDASMFSFHATKVFNTIEGGAACCREPGIKEKLDRLKNFGILDKENVVCAGGNAKMNEFQAAMGICNLKHIDEMIFLRKRIVERYIERLEGIKGIILNNYKNNIEYNYAYMPIRIERPAKNNEGISSRDMVYNALAQQGIYARKYFYPCINEYECYKKIYKNPATPAALKISQQIITLPVYPQLDMKIVDKICDIIIKVLD</sequence>
<name>G5GHY7_9FIRM</name>
<keyword evidence="7" id="KW-1185">Reference proteome</keyword>
<feature type="active site" description="Proton acceptor" evidence="3">
    <location>
        <position position="191"/>
    </location>
</feature>
<dbReference type="GO" id="GO:0030170">
    <property type="term" value="F:pyridoxal phosphate binding"/>
    <property type="evidence" value="ECO:0007669"/>
    <property type="project" value="TreeGrafter"/>
</dbReference>
<dbReference type="eggNOG" id="COG0399">
    <property type="taxonomic scope" value="Bacteria"/>
</dbReference>
<evidence type="ECO:0000313" key="6">
    <source>
        <dbReference type="EMBL" id="EHI55462.1"/>
    </source>
</evidence>
<organism evidence="6 7">
    <name type="scientific">Johnsonella ignava ATCC 51276</name>
    <dbReference type="NCBI Taxonomy" id="679200"/>
    <lineage>
        <taxon>Bacteria</taxon>
        <taxon>Bacillati</taxon>
        <taxon>Bacillota</taxon>
        <taxon>Clostridia</taxon>
        <taxon>Lachnospirales</taxon>
        <taxon>Lachnospiraceae</taxon>
        <taxon>Johnsonella</taxon>
    </lineage>
</organism>
<dbReference type="Proteomes" id="UP000003011">
    <property type="component" value="Unassembled WGS sequence"/>
</dbReference>
<gene>
    <name evidence="6" type="ORF">HMPREF9333_01177</name>
</gene>
<dbReference type="PANTHER" id="PTHR30244:SF9">
    <property type="entry name" value="PROTEIN RV3402C"/>
    <property type="match status" value="1"/>
</dbReference>
<evidence type="ECO:0000256" key="2">
    <source>
        <dbReference type="ARBA" id="ARBA00037999"/>
    </source>
</evidence>
<dbReference type="InterPro" id="IPR015424">
    <property type="entry name" value="PyrdxlP-dep_Trfase"/>
</dbReference>
<dbReference type="Pfam" id="PF01041">
    <property type="entry name" value="DegT_DnrJ_EryC1"/>
    <property type="match status" value="1"/>
</dbReference>
<evidence type="ECO:0008006" key="8">
    <source>
        <dbReference type="Google" id="ProtNLM"/>
    </source>
</evidence>
<dbReference type="Gene3D" id="3.40.640.10">
    <property type="entry name" value="Type I PLP-dependent aspartate aminotransferase-like (Major domain)"/>
    <property type="match status" value="1"/>
</dbReference>
<dbReference type="PATRIC" id="fig|679200.3.peg.1255"/>
<evidence type="ECO:0000256" key="5">
    <source>
        <dbReference type="RuleBase" id="RU004508"/>
    </source>
</evidence>
<dbReference type="RefSeq" id="WP_005540622.1">
    <property type="nucleotide sequence ID" value="NZ_JH378832.1"/>
</dbReference>
<dbReference type="GO" id="GO:0008483">
    <property type="term" value="F:transaminase activity"/>
    <property type="evidence" value="ECO:0007669"/>
    <property type="project" value="TreeGrafter"/>
</dbReference>
<dbReference type="HOGENOM" id="CLU_033332_1_0_9"/>
<dbReference type="SUPFAM" id="SSF53383">
    <property type="entry name" value="PLP-dependent transferases"/>
    <property type="match status" value="1"/>
</dbReference>
<keyword evidence="1 4" id="KW-0663">Pyridoxal phosphate</keyword>
<reference evidence="6 7" key="1">
    <citation type="submission" date="2011-08" db="EMBL/GenBank/DDBJ databases">
        <title>The Genome Sequence of Johnsonella ignava ATCC 51276.</title>
        <authorList>
            <consortium name="The Broad Institute Genome Sequencing Platform"/>
            <person name="Earl A."/>
            <person name="Ward D."/>
            <person name="Feldgarden M."/>
            <person name="Gevers D."/>
            <person name="Izard J."/>
            <person name="Blanton J.M."/>
            <person name="Baranova O.V."/>
            <person name="Dewhirst F.E."/>
            <person name="Young S.K."/>
            <person name="Zeng Q."/>
            <person name="Gargeya S."/>
            <person name="Fitzgerald M."/>
            <person name="Haas B."/>
            <person name="Abouelleil A."/>
            <person name="Alvarado L."/>
            <person name="Arachchi H.M."/>
            <person name="Berlin A."/>
            <person name="Brown A."/>
            <person name="Chapman S.B."/>
            <person name="Chen Z."/>
            <person name="Dunbar C."/>
            <person name="Freedman E."/>
            <person name="Gearin G."/>
            <person name="Gellesch M."/>
            <person name="Goldberg J."/>
            <person name="Griggs A."/>
            <person name="Gujja S."/>
            <person name="Heiman D."/>
            <person name="Howarth C."/>
            <person name="Larson L."/>
            <person name="Lui A."/>
            <person name="MacDonald P.J.P."/>
            <person name="Montmayeur A."/>
            <person name="Murphy C."/>
            <person name="Neiman D."/>
            <person name="Pearson M."/>
            <person name="Priest M."/>
            <person name="Roberts A."/>
            <person name="Saif S."/>
            <person name="Shea T."/>
            <person name="Shenoy N."/>
            <person name="Sisk P."/>
            <person name="Stolte C."/>
            <person name="Sykes S."/>
            <person name="Wortman J."/>
            <person name="Nusbaum C."/>
            <person name="Birren B."/>
        </authorList>
    </citation>
    <scope>NUCLEOTIDE SEQUENCE [LARGE SCALE GENOMIC DNA]</scope>
    <source>
        <strain evidence="6 7">ATCC 51276</strain>
    </source>
</reference>
<dbReference type="CDD" id="cd00616">
    <property type="entry name" value="AHBA_syn"/>
    <property type="match status" value="1"/>
</dbReference>
<dbReference type="PIRSF" id="PIRSF000390">
    <property type="entry name" value="PLP_StrS"/>
    <property type="match status" value="1"/>
</dbReference>